<name>A0A7J7IFM5_9RHOD</name>
<dbReference type="InterPro" id="IPR047192">
    <property type="entry name" value="Euk_RPA1_DBD_C"/>
</dbReference>
<dbReference type="Gene3D" id="2.40.50.140">
    <property type="entry name" value="Nucleic acid-binding proteins"/>
    <property type="match status" value="3"/>
</dbReference>
<feature type="region of interest" description="Disordered" evidence="9">
    <location>
        <begin position="196"/>
        <end position="215"/>
    </location>
</feature>
<comment type="caution">
    <text evidence="12">The sequence shown here is derived from an EMBL/GenBank/DDBJ whole genome shotgun (WGS) entry which is preliminary data.</text>
</comment>
<evidence type="ECO:0008006" key="14">
    <source>
        <dbReference type="Google" id="ProtNLM"/>
    </source>
</evidence>
<keyword evidence="8" id="KW-0539">Nucleus</keyword>
<dbReference type="GO" id="GO:0008270">
    <property type="term" value="F:zinc ion binding"/>
    <property type="evidence" value="ECO:0007669"/>
    <property type="project" value="UniProtKB-KW"/>
</dbReference>
<evidence type="ECO:0000256" key="9">
    <source>
        <dbReference type="SAM" id="MobiDB-lite"/>
    </source>
</evidence>
<dbReference type="OrthoDB" id="1751331at2759"/>
<feature type="domain" description="Replication protein A OB" evidence="11">
    <location>
        <begin position="73"/>
        <end position="172"/>
    </location>
</feature>
<keyword evidence="13" id="KW-1185">Reference proteome</keyword>
<evidence type="ECO:0000256" key="6">
    <source>
        <dbReference type="ARBA" id="ARBA00022833"/>
    </source>
</evidence>
<reference evidence="12 13" key="1">
    <citation type="journal article" date="2020" name="J. Phycol.">
        <title>Comparative genome analysis reveals Cyanidiococcus gen. nov., a new extremophilic red algal genus sister to Cyanidioschyzon (Cyanidioschyzonaceae, Rhodophyta).</title>
        <authorList>
            <person name="Liu S.-L."/>
            <person name="Chiang Y.-R."/>
            <person name="Yoon H.S."/>
            <person name="Fu H.-Y."/>
        </authorList>
    </citation>
    <scope>NUCLEOTIDE SEQUENCE [LARGE SCALE GENOMIC DNA]</scope>
    <source>
        <strain evidence="12 13">THAL066</strain>
    </source>
</reference>
<dbReference type="FunFam" id="2.40.50.140:FF:000064">
    <property type="entry name" value="Replication protein A subunit"/>
    <property type="match status" value="1"/>
</dbReference>
<feature type="domain" description="Replication factor A C-terminal" evidence="10">
    <location>
        <begin position="239"/>
        <end position="383"/>
    </location>
</feature>
<evidence type="ECO:0000256" key="4">
    <source>
        <dbReference type="ARBA" id="ARBA00022723"/>
    </source>
</evidence>
<evidence type="ECO:0000313" key="13">
    <source>
        <dbReference type="Proteomes" id="UP000530660"/>
    </source>
</evidence>
<comment type="similarity">
    <text evidence="2">Belongs to the replication factor A protein 1 family.</text>
</comment>
<dbReference type="CDD" id="cd04476">
    <property type="entry name" value="RPA1_DBD_C"/>
    <property type="match status" value="1"/>
</dbReference>
<dbReference type="InterPro" id="IPR012340">
    <property type="entry name" value="NA-bd_OB-fold"/>
</dbReference>
<dbReference type="PANTHER" id="PTHR47165:SF4">
    <property type="entry name" value="OS03G0429900 PROTEIN"/>
    <property type="match status" value="1"/>
</dbReference>
<keyword evidence="7" id="KW-0238">DNA-binding</keyword>
<evidence type="ECO:0000259" key="11">
    <source>
        <dbReference type="Pfam" id="PF16900"/>
    </source>
</evidence>
<dbReference type="Proteomes" id="UP000530660">
    <property type="component" value="Unassembled WGS sequence"/>
</dbReference>
<evidence type="ECO:0000256" key="2">
    <source>
        <dbReference type="ARBA" id="ARBA00005690"/>
    </source>
</evidence>
<dbReference type="GO" id="GO:0006260">
    <property type="term" value="P:DNA replication"/>
    <property type="evidence" value="ECO:0007669"/>
    <property type="project" value="UniProtKB-KW"/>
</dbReference>
<evidence type="ECO:0000256" key="3">
    <source>
        <dbReference type="ARBA" id="ARBA00022705"/>
    </source>
</evidence>
<gene>
    <name evidence="12" type="ORF">F1559_001315</name>
</gene>
<dbReference type="GO" id="GO:0003677">
    <property type="term" value="F:DNA binding"/>
    <property type="evidence" value="ECO:0007669"/>
    <property type="project" value="UniProtKB-KW"/>
</dbReference>
<protein>
    <recommendedName>
        <fullName evidence="14">Replication protein A subunit</fullName>
    </recommendedName>
</protein>
<dbReference type="CDD" id="cd04475">
    <property type="entry name" value="RPA1_DBD_B"/>
    <property type="match status" value="1"/>
</dbReference>
<dbReference type="AlphaFoldDB" id="A0A7J7IFM5"/>
<keyword evidence="5" id="KW-0863">Zinc-finger</keyword>
<dbReference type="InterPro" id="IPR031657">
    <property type="entry name" value="REPA_OB_2"/>
</dbReference>
<keyword evidence="3" id="KW-0235">DNA replication</keyword>
<sequence>MRVTAFREKAIEAHQRVELNGIYSIAGASLKPANAQFNHTGHSFEMILDQNSVITQLPEDNMLQRVSFDFVKIRDLSDVPTGKLVDIIGIAVETGEVREINSRTTGMPVSKREIKLIDETGCSVALTIWGERARSVLTNECVHPVLLVKAAKRGDFNGISLSTTPASHVEVNPNIREAFELRGWFDSEGQSVNFQDLSSTPIAGSRTDSRLRSSERKTFAQVQGEHVGEDPHAAPGASYYTVRATISHIKQDDERPPWYLSCPDCKKKVIEESSEMFRCERCDKIVDPVPRYIFSVQAFDATGSHWLNCYDEVGPIIFGGYSAGELKRMKETDIEQYQKTLEHSRYGEYIFRVRVRSGTYQDEMQYRHMVISAEKIDYESELNLINAEMLRYEQGGQRLTQPFQEAITALH</sequence>
<evidence type="ECO:0000256" key="8">
    <source>
        <dbReference type="ARBA" id="ARBA00023242"/>
    </source>
</evidence>
<dbReference type="GO" id="GO:0005634">
    <property type="term" value="C:nucleus"/>
    <property type="evidence" value="ECO:0007669"/>
    <property type="project" value="UniProtKB-SubCell"/>
</dbReference>
<keyword evidence="4" id="KW-0479">Metal-binding</keyword>
<dbReference type="FunFam" id="2.40.50.140:FF:000090">
    <property type="entry name" value="Replication protein A subunit"/>
    <property type="match status" value="1"/>
</dbReference>
<dbReference type="SUPFAM" id="SSF50249">
    <property type="entry name" value="Nucleic acid-binding proteins"/>
    <property type="match status" value="3"/>
</dbReference>
<comment type="subcellular location">
    <subcellularLocation>
        <location evidence="1">Nucleus</location>
    </subcellularLocation>
</comment>
<organism evidence="12 13">
    <name type="scientific">Cyanidiococcus yangmingshanensis</name>
    <dbReference type="NCBI Taxonomy" id="2690220"/>
    <lineage>
        <taxon>Eukaryota</taxon>
        <taxon>Rhodophyta</taxon>
        <taxon>Bangiophyceae</taxon>
        <taxon>Cyanidiales</taxon>
        <taxon>Cyanidiaceae</taxon>
        <taxon>Cyanidiococcus</taxon>
    </lineage>
</organism>
<dbReference type="EMBL" id="VWRR01000012">
    <property type="protein sequence ID" value="KAF6001912.1"/>
    <property type="molecule type" value="Genomic_DNA"/>
</dbReference>
<dbReference type="PANTHER" id="PTHR47165">
    <property type="entry name" value="OS03G0429900 PROTEIN"/>
    <property type="match status" value="1"/>
</dbReference>
<dbReference type="Pfam" id="PF16900">
    <property type="entry name" value="REPA_OB_2"/>
    <property type="match status" value="1"/>
</dbReference>
<evidence type="ECO:0000256" key="7">
    <source>
        <dbReference type="ARBA" id="ARBA00023125"/>
    </source>
</evidence>
<accession>A0A7J7IFM5</accession>
<keyword evidence="6" id="KW-0862">Zinc</keyword>
<evidence type="ECO:0000259" key="10">
    <source>
        <dbReference type="Pfam" id="PF08646"/>
    </source>
</evidence>
<evidence type="ECO:0000256" key="1">
    <source>
        <dbReference type="ARBA" id="ARBA00004123"/>
    </source>
</evidence>
<dbReference type="InterPro" id="IPR013955">
    <property type="entry name" value="Rep_factor-A_C"/>
</dbReference>
<evidence type="ECO:0000313" key="12">
    <source>
        <dbReference type="EMBL" id="KAF6001912.1"/>
    </source>
</evidence>
<evidence type="ECO:0000256" key="5">
    <source>
        <dbReference type="ARBA" id="ARBA00022771"/>
    </source>
</evidence>
<proteinExistence type="inferred from homology"/>
<dbReference type="Pfam" id="PF08646">
    <property type="entry name" value="Rep_fac-A_C"/>
    <property type="match status" value="1"/>
</dbReference>